<feature type="domain" description="Glycosyl transferase family 1" evidence="1">
    <location>
        <begin position="174"/>
        <end position="338"/>
    </location>
</feature>
<dbReference type="EMBL" id="LRPB01000006">
    <property type="protein sequence ID" value="KYG84981.1"/>
    <property type="molecule type" value="Genomic_DNA"/>
</dbReference>
<dbReference type="Pfam" id="PF00534">
    <property type="entry name" value="Glycos_transf_1"/>
    <property type="match status" value="1"/>
</dbReference>
<evidence type="ECO:0000259" key="2">
    <source>
        <dbReference type="Pfam" id="PF13439"/>
    </source>
</evidence>
<name>A0A150Y1Z4_9BACT</name>
<protein>
    <recommendedName>
        <fullName evidence="5">Glycosyl transferase family 1 domain-containing protein</fullName>
    </recommendedName>
</protein>
<accession>A0A150Y1Z4</accession>
<dbReference type="Gene3D" id="3.40.50.2000">
    <property type="entry name" value="Glycogen Phosphorylase B"/>
    <property type="match status" value="2"/>
</dbReference>
<dbReference type="InterPro" id="IPR050194">
    <property type="entry name" value="Glycosyltransferase_grp1"/>
</dbReference>
<dbReference type="PANTHER" id="PTHR45947:SF3">
    <property type="entry name" value="SULFOQUINOVOSYL TRANSFERASE SQD2"/>
    <property type="match status" value="1"/>
</dbReference>
<dbReference type="RefSeq" id="WP_062300435.1">
    <property type="nucleotide sequence ID" value="NZ_LRPB01000006.1"/>
</dbReference>
<feature type="domain" description="Glycosyltransferase subfamily 4-like N-terminal" evidence="2">
    <location>
        <begin position="13"/>
        <end position="168"/>
    </location>
</feature>
<evidence type="ECO:0008006" key="5">
    <source>
        <dbReference type="Google" id="ProtNLM"/>
    </source>
</evidence>
<sequence>MNNICFLNSTRFWGGGEKIHFDYAIKFRDRGYNVYFAASQGNLLAEKASQNKFSVFHITLKNLSFLNPIKYLRLIRFYRKQNIDAVIISASHDTKVGAIAAKVAGVKKIVLYRALAAPVKNRFLNRYLYKRVFTHVIANSLETRRTMLLELTSITKDDVAIVYQGLDIRSIDDQEINQMNFEKDQFIIGNAGRLTAQKGQHYLIDIAKQLKSKNLNFKIVIAGTGELETSLREKINNEQLTNEVELIGFTDDVNSFMHSIDVFALTSEWEGFGYVLAEAMIAHKPLIAFNITSNPELIEEGKNGFLLDFGDTKAFADKLYLLANEKDLRIKMGDSGRKIVEKRFQLDQIISDFEKCIKQPTTKVTT</sequence>
<proteinExistence type="predicted"/>
<dbReference type="PANTHER" id="PTHR45947">
    <property type="entry name" value="SULFOQUINOVOSYL TRANSFERASE SQD2"/>
    <property type="match status" value="1"/>
</dbReference>
<organism evidence="3 4">
    <name type="scientific">Roseivirga seohaensis</name>
    <dbReference type="NCBI Taxonomy" id="1914963"/>
    <lineage>
        <taxon>Bacteria</taxon>
        <taxon>Pseudomonadati</taxon>
        <taxon>Bacteroidota</taxon>
        <taxon>Cytophagia</taxon>
        <taxon>Cytophagales</taxon>
        <taxon>Roseivirgaceae</taxon>
        <taxon>Roseivirga</taxon>
    </lineage>
</organism>
<dbReference type="InterPro" id="IPR001296">
    <property type="entry name" value="Glyco_trans_1"/>
</dbReference>
<evidence type="ECO:0000313" key="3">
    <source>
        <dbReference type="EMBL" id="KYG84981.1"/>
    </source>
</evidence>
<evidence type="ECO:0000259" key="1">
    <source>
        <dbReference type="Pfam" id="PF00534"/>
    </source>
</evidence>
<dbReference type="STRING" id="1914963.AWW67_17220"/>
<reference evidence="3 4" key="1">
    <citation type="submission" date="2016-01" db="EMBL/GenBank/DDBJ databases">
        <title>Genome sequencing of Roseivirga seohaensis SW-152.</title>
        <authorList>
            <person name="Selvaratnam C."/>
            <person name="Thevarajoo S."/>
            <person name="Goh K.M."/>
            <person name="Ee R."/>
            <person name="Chan K.-G."/>
            <person name="Chong C.S."/>
        </authorList>
    </citation>
    <scope>NUCLEOTIDE SEQUENCE [LARGE SCALE GENOMIC DNA]</scope>
    <source>
        <strain evidence="3 4">SW-152</strain>
    </source>
</reference>
<comment type="caution">
    <text evidence="3">The sequence shown here is derived from an EMBL/GenBank/DDBJ whole genome shotgun (WGS) entry which is preliminary data.</text>
</comment>
<gene>
    <name evidence="3" type="ORF">AWW67_17220</name>
</gene>
<dbReference type="AlphaFoldDB" id="A0A150Y1Z4"/>
<evidence type="ECO:0000313" key="4">
    <source>
        <dbReference type="Proteomes" id="UP000075663"/>
    </source>
</evidence>
<dbReference type="Pfam" id="PF13439">
    <property type="entry name" value="Glyco_transf_4"/>
    <property type="match status" value="1"/>
</dbReference>
<dbReference type="InterPro" id="IPR028098">
    <property type="entry name" value="Glyco_trans_4-like_N"/>
</dbReference>
<dbReference type="Proteomes" id="UP000075663">
    <property type="component" value="Unassembled WGS sequence"/>
</dbReference>
<dbReference type="SUPFAM" id="SSF53756">
    <property type="entry name" value="UDP-Glycosyltransferase/glycogen phosphorylase"/>
    <property type="match status" value="1"/>
</dbReference>
<dbReference type="GO" id="GO:0016757">
    <property type="term" value="F:glycosyltransferase activity"/>
    <property type="evidence" value="ECO:0007669"/>
    <property type="project" value="InterPro"/>
</dbReference>